<evidence type="ECO:0000256" key="4">
    <source>
        <dbReference type="ARBA" id="ARBA00022824"/>
    </source>
</evidence>
<dbReference type="GO" id="GO:0005789">
    <property type="term" value="C:endoplasmic reticulum membrane"/>
    <property type="evidence" value="ECO:0007669"/>
    <property type="project" value="UniProtKB-SubCell"/>
</dbReference>
<keyword evidence="6" id="KW-0443">Lipid metabolism</keyword>
<dbReference type="Pfam" id="PF06775">
    <property type="entry name" value="Seipin"/>
    <property type="match status" value="1"/>
</dbReference>
<reference evidence="9" key="1">
    <citation type="submission" date="2020-06" db="EMBL/GenBank/DDBJ databases">
        <authorList>
            <person name="Ji K."/>
            <person name="Li J."/>
        </authorList>
    </citation>
    <scope>NUCLEOTIDE SEQUENCE</scope>
    <source>
        <strain evidence="9">JKM2019</strain>
        <tissue evidence="9">Whole body</tissue>
    </source>
</reference>
<reference evidence="9" key="2">
    <citation type="journal article" date="2021" name="World Allergy Organ. J.">
        <title>Chromosome-level assembly of Dermatophagoides farinae genome and transcriptome reveals two novel allergens Der f 37 and Der f 39.</title>
        <authorList>
            <person name="Chen J."/>
            <person name="Cai Z."/>
            <person name="Fan D."/>
            <person name="Hu J."/>
            <person name="Hou Y."/>
            <person name="He Y."/>
            <person name="Zhang Z."/>
            <person name="Zhao Z."/>
            <person name="Gao P."/>
            <person name="Hu W."/>
            <person name="Sun J."/>
            <person name="Li J."/>
            <person name="Ji K."/>
        </authorList>
    </citation>
    <scope>NUCLEOTIDE SEQUENCE</scope>
    <source>
        <strain evidence="9">JKM2019</strain>
    </source>
</reference>
<organism evidence="9">
    <name type="scientific">Dermatophagoides farinae</name>
    <name type="common">American house dust mite</name>
    <dbReference type="NCBI Taxonomy" id="6954"/>
    <lineage>
        <taxon>Eukaryota</taxon>
        <taxon>Metazoa</taxon>
        <taxon>Ecdysozoa</taxon>
        <taxon>Arthropoda</taxon>
        <taxon>Chelicerata</taxon>
        <taxon>Arachnida</taxon>
        <taxon>Acari</taxon>
        <taxon>Acariformes</taxon>
        <taxon>Sarcoptiformes</taxon>
        <taxon>Astigmata</taxon>
        <taxon>Psoroptidia</taxon>
        <taxon>Analgoidea</taxon>
        <taxon>Pyroglyphidae</taxon>
        <taxon>Dermatophagoidinae</taxon>
        <taxon>Dermatophagoides</taxon>
    </lineage>
</organism>
<dbReference type="EMBL" id="SDOV01000008">
    <property type="protein sequence ID" value="KAH7638316.1"/>
    <property type="molecule type" value="Genomic_DNA"/>
</dbReference>
<dbReference type="PANTHER" id="PTHR21212">
    <property type="entry name" value="BERNARDINELLI-SEIP CONGENITAL LIPODYSTROPHY 2 HOMOLOG BSCL2 PROTEIN"/>
    <property type="match status" value="1"/>
</dbReference>
<dbReference type="AlphaFoldDB" id="A0A9D4SE33"/>
<comment type="subcellular location">
    <subcellularLocation>
        <location evidence="1">Endoplasmic reticulum membrane</location>
        <topology evidence="1">Multi-pass membrane protein</topology>
    </subcellularLocation>
</comment>
<protein>
    <recommendedName>
        <fullName evidence="2">Seipin</fullName>
    </recommendedName>
</protein>
<keyword evidence="4" id="KW-0256">Endoplasmic reticulum</keyword>
<keyword evidence="3 8" id="KW-0812">Transmembrane</keyword>
<sequence length="334" mass="39668">MGNVILFIVKFYLSIWFLLTISVLVYVCLYNWLIPSYGIDEAIFFHHDVACTQMFTTLYNNLNHHQPQHQYSSSSTYRPLPLPPSQQKQYEKYEPSTALCQNVYYDVPNKSYRQFFHSGHVYYFELHLRMPDSQANRNLGMFMIRLQLFDQDDNELFEIYRPAILPYNSWLLSAAKMIAYIPLYLVGWLTEIYSIQVKLLDEYADIERLDFSLINHIRIEIETLKPIEIIPPSLLRISVHLQGIKYWMYFWPITTSLVIIGLLFAFLLFIYLCSILRRPKKRRNQSNENNDQDVDDRVAQFFNDSSIFDQPDSTTTTNNHDCQHHLLQARSRSR</sequence>
<feature type="transmembrane region" description="Helical" evidence="8">
    <location>
        <begin position="249"/>
        <end position="273"/>
    </location>
</feature>
<evidence type="ECO:0000313" key="9">
    <source>
        <dbReference type="EMBL" id="KAH7638316.1"/>
    </source>
</evidence>
<dbReference type="GO" id="GO:0140042">
    <property type="term" value="P:lipid droplet formation"/>
    <property type="evidence" value="ECO:0007669"/>
    <property type="project" value="UniProtKB-ARBA"/>
</dbReference>
<dbReference type="CDD" id="cd23995">
    <property type="entry name" value="Seipin_BSCL2_like"/>
    <property type="match status" value="1"/>
</dbReference>
<gene>
    <name evidence="9" type="ORF">HUG17_9422</name>
</gene>
<evidence type="ECO:0000256" key="2">
    <source>
        <dbReference type="ARBA" id="ARBA00022064"/>
    </source>
</evidence>
<proteinExistence type="predicted"/>
<dbReference type="GO" id="GO:0006629">
    <property type="term" value="P:lipid metabolic process"/>
    <property type="evidence" value="ECO:0007669"/>
    <property type="project" value="UniProtKB-KW"/>
</dbReference>
<name>A0A9D4SE33_DERFA</name>
<evidence type="ECO:0000256" key="1">
    <source>
        <dbReference type="ARBA" id="ARBA00004477"/>
    </source>
</evidence>
<keyword evidence="7 8" id="KW-0472">Membrane</keyword>
<accession>A0A9D4SE33</accession>
<dbReference type="OrthoDB" id="3990054at2759"/>
<dbReference type="InterPro" id="IPR009617">
    <property type="entry name" value="Seipin"/>
</dbReference>
<evidence type="ECO:0000256" key="3">
    <source>
        <dbReference type="ARBA" id="ARBA00022692"/>
    </source>
</evidence>
<evidence type="ECO:0000256" key="5">
    <source>
        <dbReference type="ARBA" id="ARBA00022989"/>
    </source>
</evidence>
<dbReference type="PANTHER" id="PTHR21212:SF0">
    <property type="entry name" value="SEIPIN"/>
    <property type="match status" value="1"/>
</dbReference>
<evidence type="ECO:0000256" key="6">
    <source>
        <dbReference type="ARBA" id="ARBA00023098"/>
    </source>
</evidence>
<evidence type="ECO:0000256" key="8">
    <source>
        <dbReference type="SAM" id="Phobius"/>
    </source>
</evidence>
<dbReference type="Proteomes" id="UP000828236">
    <property type="component" value="Unassembled WGS sequence"/>
</dbReference>
<evidence type="ECO:0000256" key="7">
    <source>
        <dbReference type="ARBA" id="ARBA00023136"/>
    </source>
</evidence>
<comment type="caution">
    <text evidence="9">The sequence shown here is derived from an EMBL/GenBank/DDBJ whole genome shotgun (WGS) entry which is preliminary data.</text>
</comment>
<keyword evidence="5 8" id="KW-1133">Transmembrane helix</keyword>
<feature type="transmembrane region" description="Helical" evidence="8">
    <location>
        <begin position="12"/>
        <end position="33"/>
    </location>
</feature>